<evidence type="ECO:0000313" key="1">
    <source>
        <dbReference type="EMBL" id="BCZ19509.1"/>
    </source>
</evidence>
<dbReference type="Proteomes" id="UP000826146">
    <property type="component" value="Chromosome"/>
</dbReference>
<gene>
    <name evidence="1" type="ORF">NHP190012_11510</name>
</gene>
<keyword evidence="2" id="KW-1185">Reference proteome</keyword>
<proteinExistence type="predicted"/>
<reference evidence="1 2" key="1">
    <citation type="submission" date="2021-07" db="EMBL/GenBank/DDBJ databases">
        <title>Novel Helicobacter sp. Isolated from a cat.</title>
        <authorList>
            <person name="Rimbara E."/>
            <person name="Suzuki M."/>
        </authorList>
    </citation>
    <scope>NUCLEOTIDE SEQUENCE [LARGE SCALE GENOMIC DNA]</scope>
    <source>
        <strain evidence="2">NHP19-012</strain>
    </source>
</reference>
<organism evidence="1 2">
    <name type="scientific">Helicobacter gastrofelis</name>
    <dbReference type="NCBI Taxonomy" id="2849642"/>
    <lineage>
        <taxon>Bacteria</taxon>
        <taxon>Pseudomonadati</taxon>
        <taxon>Campylobacterota</taxon>
        <taxon>Epsilonproteobacteria</taxon>
        <taxon>Campylobacterales</taxon>
        <taxon>Helicobacteraceae</taxon>
        <taxon>Helicobacter</taxon>
    </lineage>
</organism>
<accession>A0ABN6I7D4</accession>
<protein>
    <submittedName>
        <fullName evidence="1">Uncharacterized protein</fullName>
    </submittedName>
</protein>
<sequence>MALLGYALHFSYTESLHMQLSEFVAYTQIAKDILEKTHGL</sequence>
<name>A0ABN6I7D4_9HELI</name>
<dbReference type="RefSeq" id="WP_260321543.1">
    <property type="nucleotide sequence ID" value="NZ_AP024819.1"/>
</dbReference>
<evidence type="ECO:0000313" key="2">
    <source>
        <dbReference type="Proteomes" id="UP000826146"/>
    </source>
</evidence>
<dbReference type="EMBL" id="AP024819">
    <property type="protein sequence ID" value="BCZ19509.1"/>
    <property type="molecule type" value="Genomic_DNA"/>
</dbReference>